<evidence type="ECO:0000313" key="8">
    <source>
        <dbReference type="Proteomes" id="UP000007590"/>
    </source>
</evidence>
<keyword evidence="4" id="KW-0238">DNA-binding</keyword>
<dbReference type="KEGG" id="scn:Solca_0116"/>
<dbReference type="eggNOG" id="COG1167">
    <property type="taxonomic scope" value="Bacteria"/>
</dbReference>
<dbReference type="SMART" id="SM00345">
    <property type="entry name" value="HTH_GNTR"/>
    <property type="match status" value="1"/>
</dbReference>
<dbReference type="GO" id="GO:0003677">
    <property type="term" value="F:DNA binding"/>
    <property type="evidence" value="ECO:0007669"/>
    <property type="project" value="UniProtKB-KW"/>
</dbReference>
<dbReference type="PANTHER" id="PTHR46577">
    <property type="entry name" value="HTH-TYPE TRANSCRIPTIONAL REGULATORY PROTEIN GABR"/>
    <property type="match status" value="1"/>
</dbReference>
<dbReference type="InterPro" id="IPR015421">
    <property type="entry name" value="PyrdxlP-dep_Trfase_major"/>
</dbReference>
<dbReference type="CDD" id="cd00609">
    <property type="entry name" value="AAT_like"/>
    <property type="match status" value="1"/>
</dbReference>
<dbReference type="InterPro" id="IPR036390">
    <property type="entry name" value="WH_DNA-bd_sf"/>
</dbReference>
<sequence>MFPFDTLISINKANNTPIYRQITIAIINAISNGVLKPGTILPGTRELSKLLGVHRKTVIAAYEELNSQDWITIIPQKHAFVAENIPHLKPKKWNKNTPPPSYNNPFPIRFKTVENIVKKEHDHPIPQLVIDDGRPDIRISPIDSLLKTYRTLTSRKHTSNKAEQEASQGTINLRQELVRYLSETRGLTISVDNLLITHGAQMSIYVAAHLLSDPKTTVLVGKPNYTMANKIFEQLGVNLIEVSVDENGLNMDEVEAICTQKKIGLIYIIPHHHYPTTVTLSSERRIKLLELSKQFSFAIIEDDYDYDYHYASSPYLPLASGNHHGNVIYVGSFSKVLDPSVRIGFMVAPANFIEQATLFRKTVDVGGDSYMQDALAALIKDGELKRHLKKARKIYHQRRDFLDHLLKEKLSDYITYTLPPGGMAIWLKLNKNSEVTKLYELTRRDRLLISNINEKQNALRFGFASLNEKELTEAVEIIEKCLKLITAD</sequence>
<dbReference type="AlphaFoldDB" id="H8KT89"/>
<organism evidence="7 8">
    <name type="scientific">Solitalea canadensis (strain ATCC 29591 / DSM 3403 / JCM 21819 / LMG 8368 / NBRC 15130 / NCIMB 12057 / USAM 9D)</name>
    <name type="common">Flexibacter canadensis</name>
    <dbReference type="NCBI Taxonomy" id="929556"/>
    <lineage>
        <taxon>Bacteria</taxon>
        <taxon>Pseudomonadati</taxon>
        <taxon>Bacteroidota</taxon>
        <taxon>Sphingobacteriia</taxon>
        <taxon>Sphingobacteriales</taxon>
        <taxon>Sphingobacteriaceae</taxon>
        <taxon>Solitalea</taxon>
    </lineage>
</organism>
<dbReference type="Gene3D" id="3.40.640.10">
    <property type="entry name" value="Type I PLP-dependent aspartate aminotransferase-like (Major domain)"/>
    <property type="match status" value="1"/>
</dbReference>
<comment type="similarity">
    <text evidence="1">In the C-terminal section; belongs to the class-I pyridoxal-phosphate-dependent aminotransferase family.</text>
</comment>
<evidence type="ECO:0000256" key="5">
    <source>
        <dbReference type="ARBA" id="ARBA00023163"/>
    </source>
</evidence>
<keyword evidence="7" id="KW-0032">Aminotransferase</keyword>
<dbReference type="InterPro" id="IPR015424">
    <property type="entry name" value="PyrdxlP-dep_Trfase"/>
</dbReference>
<dbReference type="Pfam" id="PF00392">
    <property type="entry name" value="GntR"/>
    <property type="match status" value="1"/>
</dbReference>
<dbReference type="GO" id="GO:0003700">
    <property type="term" value="F:DNA-binding transcription factor activity"/>
    <property type="evidence" value="ECO:0007669"/>
    <property type="project" value="InterPro"/>
</dbReference>
<dbReference type="PROSITE" id="PS50949">
    <property type="entry name" value="HTH_GNTR"/>
    <property type="match status" value="1"/>
</dbReference>
<keyword evidence="2" id="KW-0663">Pyridoxal phosphate</keyword>
<evidence type="ECO:0000259" key="6">
    <source>
        <dbReference type="PROSITE" id="PS50949"/>
    </source>
</evidence>
<proteinExistence type="inferred from homology"/>
<dbReference type="InterPro" id="IPR000524">
    <property type="entry name" value="Tscrpt_reg_HTH_GntR"/>
</dbReference>
<keyword evidence="3" id="KW-0805">Transcription regulation</keyword>
<dbReference type="PANTHER" id="PTHR46577:SF1">
    <property type="entry name" value="HTH-TYPE TRANSCRIPTIONAL REGULATORY PROTEIN GABR"/>
    <property type="match status" value="1"/>
</dbReference>
<dbReference type="GO" id="GO:0030170">
    <property type="term" value="F:pyridoxal phosphate binding"/>
    <property type="evidence" value="ECO:0007669"/>
    <property type="project" value="InterPro"/>
</dbReference>
<keyword evidence="8" id="KW-1185">Reference proteome</keyword>
<reference evidence="7" key="1">
    <citation type="submission" date="2012-02" db="EMBL/GenBank/DDBJ databases">
        <title>The complete genome of Solitalea canadensis DSM 3403.</title>
        <authorList>
            <consortium name="US DOE Joint Genome Institute (JGI-PGF)"/>
            <person name="Lucas S."/>
            <person name="Copeland A."/>
            <person name="Lapidus A."/>
            <person name="Glavina del Rio T."/>
            <person name="Dalin E."/>
            <person name="Tice H."/>
            <person name="Bruce D."/>
            <person name="Goodwin L."/>
            <person name="Pitluck S."/>
            <person name="Peters L."/>
            <person name="Ovchinnikova G."/>
            <person name="Lu M."/>
            <person name="Kyrpides N."/>
            <person name="Mavromatis K."/>
            <person name="Ivanova N."/>
            <person name="Brettin T."/>
            <person name="Detter J.C."/>
            <person name="Han C."/>
            <person name="Larimer F."/>
            <person name="Land M."/>
            <person name="Hauser L."/>
            <person name="Markowitz V."/>
            <person name="Cheng J.-F."/>
            <person name="Hugenholtz P."/>
            <person name="Woyke T."/>
            <person name="Wu D."/>
            <person name="Spring S."/>
            <person name="Schroeder M."/>
            <person name="Kopitz M."/>
            <person name="Brambilla E."/>
            <person name="Klenk H.-P."/>
            <person name="Eisen J.A."/>
        </authorList>
    </citation>
    <scope>NUCLEOTIDE SEQUENCE</scope>
    <source>
        <strain evidence="7">DSM 3403</strain>
    </source>
</reference>
<dbReference type="SUPFAM" id="SSF53383">
    <property type="entry name" value="PLP-dependent transferases"/>
    <property type="match status" value="1"/>
</dbReference>
<dbReference type="Proteomes" id="UP000007590">
    <property type="component" value="Chromosome"/>
</dbReference>
<protein>
    <submittedName>
        <fullName evidence="7">Transcriptional regulator with HTH domain and aminotransferase domain</fullName>
    </submittedName>
</protein>
<keyword evidence="7" id="KW-0808">Transferase</keyword>
<dbReference type="HOGENOM" id="CLU_017584_0_1_10"/>
<keyword evidence="5" id="KW-0804">Transcription</keyword>
<dbReference type="OrthoDB" id="594134at2"/>
<dbReference type="RefSeq" id="WP_014678500.1">
    <property type="nucleotide sequence ID" value="NC_017770.1"/>
</dbReference>
<evidence type="ECO:0000256" key="4">
    <source>
        <dbReference type="ARBA" id="ARBA00023125"/>
    </source>
</evidence>
<dbReference type="GO" id="GO:0008483">
    <property type="term" value="F:transaminase activity"/>
    <property type="evidence" value="ECO:0007669"/>
    <property type="project" value="UniProtKB-KW"/>
</dbReference>
<gene>
    <name evidence="7" type="ordered locus">Solca_0116</name>
</gene>
<evidence type="ECO:0000256" key="3">
    <source>
        <dbReference type="ARBA" id="ARBA00023015"/>
    </source>
</evidence>
<evidence type="ECO:0000256" key="2">
    <source>
        <dbReference type="ARBA" id="ARBA00022898"/>
    </source>
</evidence>
<feature type="domain" description="HTH gntR-type" evidence="6">
    <location>
        <begin position="16"/>
        <end position="84"/>
    </location>
</feature>
<accession>H8KT89</accession>
<evidence type="ECO:0000256" key="1">
    <source>
        <dbReference type="ARBA" id="ARBA00005384"/>
    </source>
</evidence>
<dbReference type="CDD" id="cd07377">
    <property type="entry name" value="WHTH_GntR"/>
    <property type="match status" value="1"/>
</dbReference>
<dbReference type="Pfam" id="PF00155">
    <property type="entry name" value="Aminotran_1_2"/>
    <property type="match status" value="1"/>
</dbReference>
<dbReference type="InterPro" id="IPR051446">
    <property type="entry name" value="HTH_trans_reg/aminotransferase"/>
</dbReference>
<dbReference type="EMBL" id="CP003349">
    <property type="protein sequence ID" value="AFD05272.1"/>
    <property type="molecule type" value="Genomic_DNA"/>
</dbReference>
<dbReference type="SUPFAM" id="SSF46785">
    <property type="entry name" value="Winged helix' DNA-binding domain"/>
    <property type="match status" value="1"/>
</dbReference>
<evidence type="ECO:0000313" key="7">
    <source>
        <dbReference type="EMBL" id="AFD05272.1"/>
    </source>
</evidence>
<dbReference type="InterPro" id="IPR004839">
    <property type="entry name" value="Aminotransferase_I/II_large"/>
</dbReference>
<dbReference type="InterPro" id="IPR036388">
    <property type="entry name" value="WH-like_DNA-bd_sf"/>
</dbReference>
<name>H8KT89_SOLCM</name>
<dbReference type="STRING" id="929556.Solca_0116"/>
<dbReference type="Gene3D" id="1.10.10.10">
    <property type="entry name" value="Winged helix-like DNA-binding domain superfamily/Winged helix DNA-binding domain"/>
    <property type="match status" value="1"/>
</dbReference>